<dbReference type="PROSITE" id="PS00397">
    <property type="entry name" value="RECOMBINASES_1"/>
    <property type="match status" value="1"/>
</dbReference>
<evidence type="ECO:0000256" key="1">
    <source>
        <dbReference type="ARBA" id="ARBA00022908"/>
    </source>
</evidence>
<evidence type="ECO:0000259" key="5">
    <source>
        <dbReference type="PROSITE" id="PS50937"/>
    </source>
</evidence>
<dbReference type="Pfam" id="PF00376">
    <property type="entry name" value="MerR"/>
    <property type="match status" value="1"/>
</dbReference>
<dbReference type="InterPro" id="IPR006118">
    <property type="entry name" value="Recombinase_CS"/>
</dbReference>
<dbReference type="InterPro" id="IPR051491">
    <property type="entry name" value="Recombinase/Transposase-rel"/>
</dbReference>
<keyword evidence="2" id="KW-0238">DNA-binding</keyword>
<dbReference type="PANTHER" id="PTHR36172:SF1">
    <property type="entry name" value="RESOLVASE-RELATED"/>
    <property type="match status" value="1"/>
</dbReference>
<protein>
    <submittedName>
        <fullName evidence="7">IS607 family transposase</fullName>
    </submittedName>
</protein>
<feature type="domain" description="HTH merR-type" evidence="5">
    <location>
        <begin position="13"/>
        <end position="50"/>
    </location>
</feature>
<sequence>MYNLGRHRKLVGIREAAEFLGVTPSTLRRWDHEGTLLPDERTAGGYRRYDLARLRPDQFHRRSPPRKTVAYARVSSHDQKDDLERQKHVLEIYCARQGWTFEVVADLGSGMNYHKKGLKRLLNDILADRVGRLVVTHKDRLVRFGAELVFAICEAKQVEVVILNQGEDTTFEEELAQDVLEIITVFSARLYDSRSRKNQKLLDGVKHAVEEASS</sequence>
<dbReference type="Gene3D" id="1.10.1660.10">
    <property type="match status" value="1"/>
</dbReference>
<dbReference type="SUPFAM" id="SSF46955">
    <property type="entry name" value="Putative DNA-binding domain"/>
    <property type="match status" value="1"/>
</dbReference>
<dbReference type="Gene3D" id="1.10.287.2170">
    <property type="match status" value="1"/>
</dbReference>
<evidence type="ECO:0000259" key="6">
    <source>
        <dbReference type="PROSITE" id="PS51736"/>
    </source>
</evidence>
<dbReference type="CDD" id="cd03769">
    <property type="entry name" value="SR_IS607_transposase_like"/>
    <property type="match status" value="1"/>
</dbReference>
<dbReference type="InterPro" id="IPR036162">
    <property type="entry name" value="Resolvase-like_N_sf"/>
</dbReference>
<organism evidence="7 8">
    <name type="scientific">Sulfobacillus thermotolerans</name>
    <dbReference type="NCBI Taxonomy" id="338644"/>
    <lineage>
        <taxon>Bacteria</taxon>
        <taxon>Bacillati</taxon>
        <taxon>Bacillota</taxon>
        <taxon>Clostridia</taxon>
        <taxon>Eubacteriales</taxon>
        <taxon>Clostridiales Family XVII. Incertae Sedis</taxon>
        <taxon>Sulfobacillus</taxon>
    </lineage>
</organism>
<dbReference type="Gene3D" id="3.40.50.1390">
    <property type="entry name" value="Resolvase, N-terminal catalytic domain"/>
    <property type="match status" value="1"/>
</dbReference>
<reference evidence="7 8" key="1">
    <citation type="journal article" date="2019" name="Sci. Rep.">
        <title>Sulfobacillus thermotolerans: new insights into resistance and metabolic capacities of acidophilic chemolithotrophs.</title>
        <authorList>
            <person name="Panyushkina A.E."/>
            <person name="Babenko V.V."/>
            <person name="Nikitina A.S."/>
            <person name="Selezneva O.V."/>
            <person name="Tsaplina I.A."/>
            <person name="Letarova M.A."/>
            <person name="Kostryukova E.S."/>
            <person name="Letarov A.V."/>
        </authorList>
    </citation>
    <scope>NUCLEOTIDE SEQUENCE [LARGE SCALE GENOMIC DNA]</scope>
    <source>
        <strain evidence="7 8">Kr1</strain>
    </source>
</reference>
<dbReference type="InterPro" id="IPR009061">
    <property type="entry name" value="DNA-bd_dom_put_sf"/>
</dbReference>
<evidence type="ECO:0000313" key="8">
    <source>
        <dbReference type="Proteomes" id="UP000325292"/>
    </source>
</evidence>
<dbReference type="InterPro" id="IPR048046">
    <property type="entry name" value="Transpos_IS607"/>
</dbReference>
<dbReference type="PANTHER" id="PTHR36172">
    <property type="match status" value="1"/>
</dbReference>
<dbReference type="SMART" id="SM00857">
    <property type="entry name" value="Resolvase"/>
    <property type="match status" value="1"/>
</dbReference>
<accession>A0ABM6RML4</accession>
<dbReference type="EMBL" id="CP019454">
    <property type="protein sequence ID" value="AUW92557.1"/>
    <property type="molecule type" value="Genomic_DNA"/>
</dbReference>
<dbReference type="InterPro" id="IPR041718">
    <property type="entry name" value="IS607_transposase-like"/>
</dbReference>
<feature type="domain" description="Resolvase/invertase-type recombinase catalytic" evidence="6">
    <location>
        <begin position="67"/>
        <end position="212"/>
    </location>
</feature>
<dbReference type="PROSITE" id="PS50937">
    <property type="entry name" value="HTH_MERR_2"/>
    <property type="match status" value="1"/>
</dbReference>
<dbReference type="SUPFAM" id="SSF53041">
    <property type="entry name" value="Resolvase-like"/>
    <property type="match status" value="1"/>
</dbReference>
<evidence type="ECO:0000256" key="4">
    <source>
        <dbReference type="PROSITE-ProRule" id="PRU10137"/>
    </source>
</evidence>
<dbReference type="CDD" id="cd04761">
    <property type="entry name" value="HTH_MerR-SF"/>
    <property type="match status" value="1"/>
</dbReference>
<feature type="active site" description="O-(5'-phospho-DNA)-serine intermediate" evidence="4">
    <location>
        <position position="75"/>
    </location>
</feature>
<name>A0ABM6RML4_9FIRM</name>
<dbReference type="Pfam" id="PF00239">
    <property type="entry name" value="Resolvase"/>
    <property type="match status" value="1"/>
</dbReference>
<dbReference type="PROSITE" id="PS51736">
    <property type="entry name" value="RECOMBINASES_3"/>
    <property type="match status" value="1"/>
</dbReference>
<gene>
    <name evidence="7" type="ORF">BXT84_00140</name>
</gene>
<evidence type="ECO:0000256" key="2">
    <source>
        <dbReference type="ARBA" id="ARBA00023125"/>
    </source>
</evidence>
<dbReference type="InterPro" id="IPR000551">
    <property type="entry name" value="MerR-type_HTH_dom"/>
</dbReference>
<proteinExistence type="predicted"/>
<evidence type="ECO:0000256" key="3">
    <source>
        <dbReference type="ARBA" id="ARBA00023172"/>
    </source>
</evidence>
<dbReference type="InterPro" id="IPR006119">
    <property type="entry name" value="Resolv_N"/>
</dbReference>
<dbReference type="Proteomes" id="UP000325292">
    <property type="component" value="Chromosome"/>
</dbReference>
<keyword evidence="1" id="KW-0229">DNA integration</keyword>
<keyword evidence="8" id="KW-1185">Reference proteome</keyword>
<keyword evidence="3" id="KW-0233">DNA recombination</keyword>
<evidence type="ECO:0000313" key="7">
    <source>
        <dbReference type="EMBL" id="AUW92557.1"/>
    </source>
</evidence>
<dbReference type="NCBIfam" id="NF033518">
    <property type="entry name" value="transpos_IS607"/>
    <property type="match status" value="1"/>
</dbReference>